<dbReference type="GO" id="GO:0022857">
    <property type="term" value="F:transmembrane transporter activity"/>
    <property type="evidence" value="ECO:0007669"/>
    <property type="project" value="InterPro"/>
</dbReference>
<dbReference type="SUPFAM" id="SSF103473">
    <property type="entry name" value="MFS general substrate transporter"/>
    <property type="match status" value="1"/>
</dbReference>
<evidence type="ECO:0000256" key="3">
    <source>
        <dbReference type="SAM" id="Phobius"/>
    </source>
</evidence>
<dbReference type="OrthoDB" id="2985014at2759"/>
<feature type="compositionally biased region" description="Polar residues" evidence="2">
    <location>
        <begin position="493"/>
        <end position="520"/>
    </location>
</feature>
<keyword evidence="6" id="KW-1185">Reference proteome</keyword>
<dbReference type="Gene3D" id="1.20.1250.20">
    <property type="entry name" value="MFS general substrate transporter like domains"/>
    <property type="match status" value="2"/>
</dbReference>
<feature type="transmembrane region" description="Helical" evidence="3">
    <location>
        <begin position="378"/>
        <end position="398"/>
    </location>
</feature>
<feature type="transmembrane region" description="Helical" evidence="3">
    <location>
        <begin position="49"/>
        <end position="77"/>
    </location>
</feature>
<gene>
    <name evidence="5" type="ORF">WR25_27018</name>
</gene>
<feature type="transmembrane region" description="Helical" evidence="3">
    <location>
        <begin position="150"/>
        <end position="172"/>
    </location>
</feature>
<dbReference type="AlphaFoldDB" id="A0A2A2KT80"/>
<keyword evidence="3" id="KW-0472">Membrane</keyword>
<reference evidence="5 6" key="1">
    <citation type="journal article" date="2017" name="Curr. Biol.">
        <title>Genome architecture and evolution of a unichromosomal asexual nematode.</title>
        <authorList>
            <person name="Fradin H."/>
            <person name="Zegar C."/>
            <person name="Gutwein M."/>
            <person name="Lucas J."/>
            <person name="Kovtun M."/>
            <person name="Corcoran D."/>
            <person name="Baugh L.R."/>
            <person name="Kiontke K."/>
            <person name="Gunsalus K."/>
            <person name="Fitch D.H."/>
            <person name="Piano F."/>
        </authorList>
    </citation>
    <scope>NUCLEOTIDE SEQUENCE [LARGE SCALE GENOMIC DNA]</scope>
    <source>
        <strain evidence="5">PF1309</strain>
    </source>
</reference>
<dbReference type="EMBL" id="LIAE01007762">
    <property type="protein sequence ID" value="PAV77131.1"/>
    <property type="molecule type" value="Genomic_DNA"/>
</dbReference>
<evidence type="ECO:0000313" key="5">
    <source>
        <dbReference type="EMBL" id="PAV77131.1"/>
    </source>
</evidence>
<dbReference type="PROSITE" id="PS50850">
    <property type="entry name" value="MFS"/>
    <property type="match status" value="1"/>
</dbReference>
<feature type="domain" description="Major facilitator superfamily (MFS) profile" evidence="4">
    <location>
        <begin position="51"/>
        <end position="469"/>
    </location>
</feature>
<dbReference type="PANTHER" id="PTHR45757">
    <property type="entry name" value="PROTEIN CBG23364-RELATED"/>
    <property type="match status" value="1"/>
</dbReference>
<evidence type="ECO:0000313" key="6">
    <source>
        <dbReference type="Proteomes" id="UP000218231"/>
    </source>
</evidence>
<name>A0A2A2KT80_9BILA</name>
<comment type="caution">
    <text evidence="5">The sequence shown here is derived from an EMBL/GenBank/DDBJ whole genome shotgun (WGS) entry which is preliminary data.</text>
</comment>
<organism evidence="5 6">
    <name type="scientific">Diploscapter pachys</name>
    <dbReference type="NCBI Taxonomy" id="2018661"/>
    <lineage>
        <taxon>Eukaryota</taxon>
        <taxon>Metazoa</taxon>
        <taxon>Ecdysozoa</taxon>
        <taxon>Nematoda</taxon>
        <taxon>Chromadorea</taxon>
        <taxon>Rhabditida</taxon>
        <taxon>Rhabditina</taxon>
        <taxon>Rhabditomorpha</taxon>
        <taxon>Rhabditoidea</taxon>
        <taxon>Rhabditidae</taxon>
        <taxon>Diploscapter</taxon>
    </lineage>
</organism>
<proteinExistence type="predicted"/>
<evidence type="ECO:0000256" key="2">
    <source>
        <dbReference type="SAM" id="MobiDB-lite"/>
    </source>
</evidence>
<dbReference type="Proteomes" id="UP000218231">
    <property type="component" value="Unassembled WGS sequence"/>
</dbReference>
<feature type="region of interest" description="Disordered" evidence="2">
    <location>
        <begin position="475"/>
        <end position="520"/>
    </location>
</feature>
<dbReference type="GO" id="GO:0016020">
    <property type="term" value="C:membrane"/>
    <property type="evidence" value="ECO:0007669"/>
    <property type="project" value="UniProtKB-SubCell"/>
</dbReference>
<comment type="subcellular location">
    <subcellularLocation>
        <location evidence="1">Membrane</location>
        <topology evidence="1">Multi-pass membrane protein</topology>
    </subcellularLocation>
</comment>
<dbReference type="InterPro" id="IPR036259">
    <property type="entry name" value="MFS_trans_sf"/>
</dbReference>
<protein>
    <recommendedName>
        <fullName evidence="4">Major facilitator superfamily (MFS) profile domain-containing protein</fullName>
    </recommendedName>
</protein>
<evidence type="ECO:0000259" key="4">
    <source>
        <dbReference type="PROSITE" id="PS50850"/>
    </source>
</evidence>
<feature type="transmembrane region" description="Helical" evidence="3">
    <location>
        <begin position="410"/>
        <end position="434"/>
    </location>
</feature>
<feature type="transmembrane region" description="Helical" evidence="3">
    <location>
        <begin position="215"/>
        <end position="234"/>
    </location>
</feature>
<dbReference type="InterPro" id="IPR011701">
    <property type="entry name" value="MFS"/>
</dbReference>
<keyword evidence="3" id="KW-1133">Transmembrane helix</keyword>
<dbReference type="PANTHER" id="PTHR45757:SF23">
    <property type="entry name" value="MAJOR FACILITATOR SUPERFAMILY (MFS) PROFILE DOMAIN-CONTAINING PROTEIN"/>
    <property type="match status" value="1"/>
</dbReference>
<evidence type="ECO:0000256" key="1">
    <source>
        <dbReference type="ARBA" id="ARBA00004141"/>
    </source>
</evidence>
<feature type="transmembrane region" description="Helical" evidence="3">
    <location>
        <begin position="321"/>
        <end position="338"/>
    </location>
</feature>
<feature type="transmembrane region" description="Helical" evidence="3">
    <location>
        <begin position="446"/>
        <end position="465"/>
    </location>
</feature>
<sequence>MPSTVTDSSESSPSMKRWTIVDDMADAMFPSKEVAKERSFAIFGTRTRFVIMVLVLFCLTIIWSNILTFNFAIVCMVPDNKTTNSKFHEFTGSEKSIAISVVAAAALAGNLPVVLLINRFGIRTVFTVLGFLSGAVTFLIPFTIHHGFGYLLVCRVLQGLAFASNFPVIGAFVARWSYHKQNGIFVSSLVAYVQLSPAITNPVSGALCDSLGWPSIFYVHGGATVVIFTIYALVYRNNPGKHPMVKQVEFDKISRNKVSPMNKKAVSKVPYKAILKTPAIWGIWFASIGNFVLVNTVFLFSPTYLSQVLDLKTTSTGFSSALPPIGQFCVKIIIGFISDKIHFLSEANKFRMFNTVAFVGSAILLTVLGFMGTDNKSMNVLLLTLSTTILGAAAGGFYKAGPVISKQYSTFVTGNLSLGLTITMLILPAIISLFAPQNTQEQWRNVFLFVSITLCLMNIVFVFLIQGEPCWWTEEDSSTPSSTSQRKVFSIDAPSTDNSSARESSASTVHSLNHDLNSII</sequence>
<accession>A0A2A2KT80</accession>
<keyword evidence="3" id="KW-0812">Transmembrane</keyword>
<dbReference type="InterPro" id="IPR020846">
    <property type="entry name" value="MFS_dom"/>
</dbReference>
<feature type="transmembrane region" description="Helical" evidence="3">
    <location>
        <begin position="350"/>
        <end position="372"/>
    </location>
</feature>
<feature type="transmembrane region" description="Helical" evidence="3">
    <location>
        <begin position="124"/>
        <end position="144"/>
    </location>
</feature>
<feature type="transmembrane region" description="Helical" evidence="3">
    <location>
        <begin position="97"/>
        <end position="117"/>
    </location>
</feature>
<feature type="transmembrane region" description="Helical" evidence="3">
    <location>
        <begin position="279"/>
        <end position="301"/>
    </location>
</feature>
<dbReference type="Pfam" id="PF07690">
    <property type="entry name" value="MFS_1"/>
    <property type="match status" value="1"/>
</dbReference>
<feature type="transmembrane region" description="Helical" evidence="3">
    <location>
        <begin position="184"/>
        <end position="203"/>
    </location>
</feature>
<dbReference type="STRING" id="2018661.A0A2A2KT80"/>